<keyword evidence="3" id="KW-1185">Reference proteome</keyword>
<name>A0A3G8JLI1_9ACTN</name>
<evidence type="ECO:0000313" key="3">
    <source>
        <dbReference type="Proteomes" id="UP000271469"/>
    </source>
</evidence>
<dbReference type="SUPFAM" id="SSF54427">
    <property type="entry name" value="NTF2-like"/>
    <property type="match status" value="1"/>
</dbReference>
<evidence type="ECO:0000259" key="1">
    <source>
        <dbReference type="Pfam" id="PF13577"/>
    </source>
</evidence>
<dbReference type="CDD" id="cd00531">
    <property type="entry name" value="NTF2_like"/>
    <property type="match status" value="1"/>
</dbReference>
<dbReference type="Proteomes" id="UP000271469">
    <property type="component" value="Chromosome"/>
</dbReference>
<dbReference type="Pfam" id="PF13577">
    <property type="entry name" value="SnoaL_4"/>
    <property type="match status" value="1"/>
</dbReference>
<organism evidence="2 3">
    <name type="scientific">Gordonia insulae</name>
    <dbReference type="NCBI Taxonomy" id="2420509"/>
    <lineage>
        <taxon>Bacteria</taxon>
        <taxon>Bacillati</taxon>
        <taxon>Actinomycetota</taxon>
        <taxon>Actinomycetes</taxon>
        <taxon>Mycobacteriales</taxon>
        <taxon>Gordoniaceae</taxon>
        <taxon>Gordonia</taxon>
    </lineage>
</organism>
<protein>
    <recommendedName>
        <fullName evidence="1">SnoaL-like domain-containing protein</fullName>
    </recommendedName>
</protein>
<dbReference type="OrthoDB" id="981191at2"/>
<accession>A0A3G8JLI1</accession>
<dbReference type="Gene3D" id="3.10.450.50">
    <property type="match status" value="1"/>
</dbReference>
<sequence length="158" mass="18286">MTTTTRHELQLTATRLSVDYAYAIDTRDWDLFADLFTEDVVVEYTGMPEIRGITQWLDYFIPFHEDCPWTLHKMTNHRSGYGPDGAWAMCYGDVTWLHRRDENRLNHAVNVYRDDLQYDGTTWRIARRRMNIVGSDSADITAAGIHLPASVRSIATDN</sequence>
<dbReference type="EMBL" id="CP033972">
    <property type="protein sequence ID" value="AZG45873.1"/>
    <property type="molecule type" value="Genomic_DNA"/>
</dbReference>
<evidence type="ECO:0000313" key="2">
    <source>
        <dbReference type="EMBL" id="AZG45873.1"/>
    </source>
</evidence>
<proteinExistence type="predicted"/>
<dbReference type="AlphaFoldDB" id="A0A3G8JLI1"/>
<dbReference type="InterPro" id="IPR037401">
    <property type="entry name" value="SnoaL-like"/>
</dbReference>
<dbReference type="KEGG" id="gom:D7316_02473"/>
<feature type="domain" description="SnoaL-like" evidence="1">
    <location>
        <begin position="15"/>
        <end position="129"/>
    </location>
</feature>
<gene>
    <name evidence="2" type="ORF">D7316_02473</name>
</gene>
<dbReference type="InterPro" id="IPR032710">
    <property type="entry name" value="NTF2-like_dom_sf"/>
</dbReference>
<reference evidence="2 3" key="1">
    <citation type="submission" date="2018-11" db="EMBL/GenBank/DDBJ databases">
        <title>Gordonia insulae sp. nov., isolated from an island soil.</title>
        <authorList>
            <person name="Kim Y.S."/>
            <person name="Kim S.B."/>
        </authorList>
    </citation>
    <scope>NUCLEOTIDE SEQUENCE [LARGE SCALE GENOMIC DNA]</scope>
    <source>
        <strain evidence="2 3">MMS17-SY073</strain>
    </source>
</reference>
<dbReference type="RefSeq" id="WP_124708479.1">
    <property type="nucleotide sequence ID" value="NZ_CP033972.1"/>
</dbReference>